<proteinExistence type="predicted"/>
<evidence type="ECO:0000313" key="2">
    <source>
        <dbReference type="Proteomes" id="UP001530315"/>
    </source>
</evidence>
<gene>
    <name evidence="1" type="ORF">ACHAW5_006409</name>
</gene>
<evidence type="ECO:0000313" key="1">
    <source>
        <dbReference type="EMBL" id="KAL3780591.1"/>
    </source>
</evidence>
<dbReference type="Proteomes" id="UP001530315">
    <property type="component" value="Unassembled WGS sequence"/>
</dbReference>
<reference evidence="1 2" key="1">
    <citation type="submission" date="2024-10" db="EMBL/GenBank/DDBJ databases">
        <title>Updated reference genomes for cyclostephanoid diatoms.</title>
        <authorList>
            <person name="Roberts W.R."/>
            <person name="Alverson A.J."/>
        </authorList>
    </citation>
    <scope>NUCLEOTIDE SEQUENCE [LARGE SCALE GENOMIC DNA]</scope>
    <source>
        <strain evidence="1 2">AJA276-08</strain>
    </source>
</reference>
<sequence>MGGSTNACNPCYAIIIDSLTEFEEALTTFGTDYFFVLDVVGTAKFEAGRRGLAANAGGNKNCNACYAEIKNDLEELAKVLLLFEEQTKAIAAKAGILGLWYQSFLN</sequence>
<comment type="caution">
    <text evidence="1">The sequence shown here is derived from an EMBL/GenBank/DDBJ whole genome shotgun (WGS) entry which is preliminary data.</text>
</comment>
<accession>A0ABD3NZZ3</accession>
<keyword evidence="2" id="KW-1185">Reference proteome</keyword>
<protein>
    <submittedName>
        <fullName evidence="1">Uncharacterized protein</fullName>
    </submittedName>
</protein>
<dbReference type="AlphaFoldDB" id="A0ABD3NZZ3"/>
<dbReference type="EMBL" id="JALLAZ020001107">
    <property type="protein sequence ID" value="KAL3780591.1"/>
    <property type="molecule type" value="Genomic_DNA"/>
</dbReference>
<organism evidence="1 2">
    <name type="scientific">Stephanodiscus triporus</name>
    <dbReference type="NCBI Taxonomy" id="2934178"/>
    <lineage>
        <taxon>Eukaryota</taxon>
        <taxon>Sar</taxon>
        <taxon>Stramenopiles</taxon>
        <taxon>Ochrophyta</taxon>
        <taxon>Bacillariophyta</taxon>
        <taxon>Coscinodiscophyceae</taxon>
        <taxon>Thalassiosirophycidae</taxon>
        <taxon>Stephanodiscales</taxon>
        <taxon>Stephanodiscaceae</taxon>
        <taxon>Stephanodiscus</taxon>
    </lineage>
</organism>
<name>A0ABD3NZZ3_9STRA</name>